<sequence>MVSESEKLDGDLVLRVNGRPFDIHVSEESWRADLEWWMYGNKQNEEGDDNSISTFSSSAAKTESYLSGDRNIDGWSSSFEEVEEAYVNNITSAP</sequence>
<keyword evidence="2" id="KW-1185">Reference proteome</keyword>
<protein>
    <submittedName>
        <fullName evidence="1">Uncharacterized protein</fullName>
    </submittedName>
</protein>
<reference evidence="1 2" key="1">
    <citation type="journal article" date="2021" name="Commun. Biol.">
        <title>The genome of Shorea leprosula (Dipterocarpaceae) highlights the ecological relevance of drought in aseasonal tropical rainforests.</title>
        <authorList>
            <person name="Ng K.K.S."/>
            <person name="Kobayashi M.J."/>
            <person name="Fawcett J.A."/>
            <person name="Hatakeyama M."/>
            <person name="Paape T."/>
            <person name="Ng C.H."/>
            <person name="Ang C.C."/>
            <person name="Tnah L.H."/>
            <person name="Lee C.T."/>
            <person name="Nishiyama T."/>
            <person name="Sese J."/>
            <person name="O'Brien M.J."/>
            <person name="Copetti D."/>
            <person name="Mohd Noor M.I."/>
            <person name="Ong R.C."/>
            <person name="Putra M."/>
            <person name="Sireger I.Z."/>
            <person name="Indrioko S."/>
            <person name="Kosugi Y."/>
            <person name="Izuno A."/>
            <person name="Isagi Y."/>
            <person name="Lee S.L."/>
            <person name="Shimizu K.K."/>
        </authorList>
    </citation>
    <scope>NUCLEOTIDE SEQUENCE [LARGE SCALE GENOMIC DNA]</scope>
    <source>
        <strain evidence="1">214</strain>
    </source>
</reference>
<gene>
    <name evidence="1" type="ORF">SLEP1_g15781</name>
</gene>
<evidence type="ECO:0000313" key="1">
    <source>
        <dbReference type="EMBL" id="GKV03491.1"/>
    </source>
</evidence>
<dbReference type="EMBL" id="BPVZ01000020">
    <property type="protein sequence ID" value="GKV03491.1"/>
    <property type="molecule type" value="Genomic_DNA"/>
</dbReference>
<dbReference type="AlphaFoldDB" id="A0AAV5IUL9"/>
<accession>A0AAV5IUL9</accession>
<proteinExistence type="predicted"/>
<organism evidence="1 2">
    <name type="scientific">Rubroshorea leprosula</name>
    <dbReference type="NCBI Taxonomy" id="152421"/>
    <lineage>
        <taxon>Eukaryota</taxon>
        <taxon>Viridiplantae</taxon>
        <taxon>Streptophyta</taxon>
        <taxon>Embryophyta</taxon>
        <taxon>Tracheophyta</taxon>
        <taxon>Spermatophyta</taxon>
        <taxon>Magnoliopsida</taxon>
        <taxon>eudicotyledons</taxon>
        <taxon>Gunneridae</taxon>
        <taxon>Pentapetalae</taxon>
        <taxon>rosids</taxon>
        <taxon>malvids</taxon>
        <taxon>Malvales</taxon>
        <taxon>Dipterocarpaceae</taxon>
        <taxon>Rubroshorea</taxon>
    </lineage>
</organism>
<name>A0AAV5IUL9_9ROSI</name>
<dbReference type="Proteomes" id="UP001054252">
    <property type="component" value="Unassembled WGS sequence"/>
</dbReference>
<comment type="caution">
    <text evidence="1">The sequence shown here is derived from an EMBL/GenBank/DDBJ whole genome shotgun (WGS) entry which is preliminary data.</text>
</comment>
<evidence type="ECO:0000313" key="2">
    <source>
        <dbReference type="Proteomes" id="UP001054252"/>
    </source>
</evidence>